<dbReference type="AlphaFoldDB" id="A0A8J2PY13"/>
<dbReference type="OrthoDB" id="6140287at2759"/>
<dbReference type="PANTHER" id="PTHR34239:SF2">
    <property type="entry name" value="TRANSPOSABLE ELEMENT P TRANSPOSASE_THAP9 CONSERVED DOMAIN-CONTAINING PROTEIN"/>
    <property type="match status" value="1"/>
</dbReference>
<evidence type="ECO:0000313" key="1">
    <source>
        <dbReference type="EMBL" id="CAG7826215.1"/>
    </source>
</evidence>
<keyword evidence="2" id="KW-1185">Reference proteome</keyword>
<gene>
    <name evidence="1" type="ORF">AFUS01_LOCUS36280</name>
</gene>
<evidence type="ECO:0000313" key="2">
    <source>
        <dbReference type="Proteomes" id="UP000708208"/>
    </source>
</evidence>
<feature type="non-terminal residue" evidence="1">
    <location>
        <position position="193"/>
    </location>
</feature>
<comment type="caution">
    <text evidence="1">The sequence shown here is derived from an EMBL/GenBank/DDBJ whole genome shotgun (WGS) entry which is preliminary data.</text>
</comment>
<sequence>MLMQDIPEGYASLETRDDAMDEIDQILSSHMERQMFGEALSDSVALSYKSIPGIDMSKETSDRFKELYKVPENAKQFQVPKVNSHVWRVMSAKDRTTDGKSQIIQQMVAYALVAQSRVTDSIRQLAMAQKLSKEDVRSILAPVMDAAAALGQAHREISMHRRSQLRATLPALKPLCSRATPVTEYLFGDNLDA</sequence>
<accession>A0A8J2PY13</accession>
<reference evidence="1" key="1">
    <citation type="submission" date="2021-06" db="EMBL/GenBank/DDBJ databases">
        <authorList>
            <person name="Hodson N. C."/>
            <person name="Mongue J. A."/>
            <person name="Jaron S. K."/>
        </authorList>
    </citation>
    <scope>NUCLEOTIDE SEQUENCE</scope>
</reference>
<organism evidence="1 2">
    <name type="scientific">Allacma fusca</name>
    <dbReference type="NCBI Taxonomy" id="39272"/>
    <lineage>
        <taxon>Eukaryota</taxon>
        <taxon>Metazoa</taxon>
        <taxon>Ecdysozoa</taxon>
        <taxon>Arthropoda</taxon>
        <taxon>Hexapoda</taxon>
        <taxon>Collembola</taxon>
        <taxon>Symphypleona</taxon>
        <taxon>Sminthuridae</taxon>
        <taxon>Allacma</taxon>
    </lineage>
</organism>
<name>A0A8J2PY13_9HEXA</name>
<protein>
    <submittedName>
        <fullName evidence="1">Uncharacterized protein</fullName>
    </submittedName>
</protein>
<dbReference type="PANTHER" id="PTHR34239">
    <property type="entry name" value="APPLE DOMAIN-CONTAINING PROTEIN"/>
    <property type="match status" value="1"/>
</dbReference>
<dbReference type="Proteomes" id="UP000708208">
    <property type="component" value="Unassembled WGS sequence"/>
</dbReference>
<dbReference type="EMBL" id="CAJVCH010539026">
    <property type="protein sequence ID" value="CAG7826215.1"/>
    <property type="molecule type" value="Genomic_DNA"/>
</dbReference>
<proteinExistence type="predicted"/>